<feature type="compositionally biased region" description="Low complexity" evidence="1">
    <location>
        <begin position="15"/>
        <end position="29"/>
    </location>
</feature>
<geneLocation type="mitochondrion" evidence="3"/>
<feature type="domain" description="Potassium channel tetramerisation-type BTB" evidence="2">
    <location>
        <begin position="1245"/>
        <end position="1325"/>
    </location>
</feature>
<dbReference type="EMBL" id="OVEO01000007">
    <property type="protein sequence ID" value="SPQ97061.1"/>
    <property type="molecule type" value="Genomic_DNA"/>
</dbReference>
<name>A0A3P3YA69_PLABS</name>
<dbReference type="PANTHER" id="PTHR11145:SF8">
    <property type="entry name" value="RE57120P"/>
    <property type="match status" value="1"/>
</dbReference>
<protein>
    <recommendedName>
        <fullName evidence="2">Potassium channel tetramerisation-type BTB domain-containing protein</fullName>
    </recommendedName>
</protein>
<feature type="compositionally biased region" description="Basic and acidic residues" evidence="1">
    <location>
        <begin position="1040"/>
        <end position="1054"/>
    </location>
</feature>
<feature type="region of interest" description="Disordered" evidence="1">
    <location>
        <begin position="72"/>
        <end position="245"/>
    </location>
</feature>
<evidence type="ECO:0000256" key="1">
    <source>
        <dbReference type="SAM" id="MobiDB-lite"/>
    </source>
</evidence>
<evidence type="ECO:0000313" key="3">
    <source>
        <dbReference type="EMBL" id="SPQ97061.1"/>
    </source>
</evidence>
<evidence type="ECO:0000313" key="4">
    <source>
        <dbReference type="Proteomes" id="UP000290189"/>
    </source>
</evidence>
<proteinExistence type="predicted"/>
<feature type="region of interest" description="Disordered" evidence="1">
    <location>
        <begin position="960"/>
        <end position="1072"/>
    </location>
</feature>
<reference evidence="3 4" key="1">
    <citation type="submission" date="2018-03" db="EMBL/GenBank/DDBJ databases">
        <authorList>
            <person name="Fogelqvist J."/>
        </authorList>
    </citation>
    <scope>NUCLEOTIDE SEQUENCE [LARGE SCALE GENOMIC DNA]</scope>
</reference>
<feature type="compositionally biased region" description="Polar residues" evidence="1">
    <location>
        <begin position="643"/>
        <end position="654"/>
    </location>
</feature>
<dbReference type="GO" id="GO:0051260">
    <property type="term" value="P:protein homooligomerization"/>
    <property type="evidence" value="ECO:0007669"/>
    <property type="project" value="InterPro"/>
</dbReference>
<feature type="region of interest" description="Disordered" evidence="1">
    <location>
        <begin position="896"/>
        <end position="939"/>
    </location>
</feature>
<dbReference type="InterPro" id="IPR045068">
    <property type="entry name" value="BACURD1-3"/>
</dbReference>
<feature type="compositionally biased region" description="Low complexity" evidence="1">
    <location>
        <begin position="966"/>
        <end position="976"/>
    </location>
</feature>
<dbReference type="InterPro" id="IPR011333">
    <property type="entry name" value="SKP1/BTB/POZ_sf"/>
</dbReference>
<dbReference type="SUPFAM" id="SSF54695">
    <property type="entry name" value="POZ domain"/>
    <property type="match status" value="1"/>
</dbReference>
<dbReference type="Pfam" id="PF02214">
    <property type="entry name" value="BTB_2"/>
    <property type="match status" value="1"/>
</dbReference>
<feature type="compositionally biased region" description="Polar residues" evidence="1">
    <location>
        <begin position="92"/>
        <end position="113"/>
    </location>
</feature>
<gene>
    <name evidence="3" type="ORF">PLBR_LOCUS4276</name>
</gene>
<dbReference type="Gene3D" id="3.30.710.10">
    <property type="entry name" value="Potassium Channel Kv1.1, Chain A"/>
    <property type="match status" value="1"/>
</dbReference>
<feature type="compositionally biased region" description="Basic residues" evidence="1">
    <location>
        <begin position="1002"/>
        <end position="1015"/>
    </location>
</feature>
<feature type="region of interest" description="Disordered" evidence="1">
    <location>
        <begin position="273"/>
        <end position="295"/>
    </location>
</feature>
<feature type="compositionally biased region" description="Polar residues" evidence="1">
    <location>
        <begin position="197"/>
        <end position="209"/>
    </location>
</feature>
<feature type="region of interest" description="Disordered" evidence="1">
    <location>
        <begin position="402"/>
        <end position="423"/>
    </location>
</feature>
<feature type="region of interest" description="Disordered" evidence="1">
    <location>
        <begin position="820"/>
        <end position="840"/>
    </location>
</feature>
<feature type="compositionally biased region" description="Acidic residues" evidence="1">
    <location>
        <begin position="603"/>
        <end position="614"/>
    </location>
</feature>
<feature type="compositionally biased region" description="Low complexity" evidence="1">
    <location>
        <begin position="539"/>
        <end position="548"/>
    </location>
</feature>
<dbReference type="PANTHER" id="PTHR11145">
    <property type="entry name" value="BTB/POZ DOMAIN-CONTAINING ADAPTER FOR CUL3-MEDIATED RHOA DEGRADATION PROTEIN FAMILY MEMBER"/>
    <property type="match status" value="1"/>
</dbReference>
<feature type="region of interest" description="Disordered" evidence="1">
    <location>
        <begin position="514"/>
        <end position="745"/>
    </location>
</feature>
<feature type="compositionally biased region" description="Polar residues" evidence="1">
    <location>
        <begin position="273"/>
        <end position="284"/>
    </location>
</feature>
<sequence length="1560" mass="163627">MQHLELNVPKPAPPASRKASAKAVRARASTPKSTEGSPPVTASPKRTGSALHRFLAAQGAEQIRSSLDGLHRRMKEQESKVQAVIAQRVDSDSNPGTDSPGTHRSVSERTTSALVEGSPSPPPLPSPVAESPGSPRKQLDRAMAEGITAPTLPETTMDGLDDARLAPSPPVPILQGDNFLNDLSPPRSIEDDDKGASHSTSTVLAQSPHESPEREATSRSPSPPASNSCSSPSAHLHDDGDDGSASESCFLAAVIEKVAGALPDPEVLAVPCSDTNVSQPTDCDSLSDPEHPVGTSLSHDLDDVVVASAPIQVEPATGAMEGDTSPAMLPPDPSPLPVDVNDMEDGTAPGDVENYTAGEGGAFDTNDGILNRIRAEIGDAVDRQDDATPADLSTTHHSLSARIQADPGGHHLSTSSPAGHDDERVEPAATTLLEAVQGEAQRPASPSAIFSSVLKRFEEFVERRASPTDIVTNVERGPTAWSTLSRPPSAAISEHSLTDDDTFMTAEQGPLEDQCDVEGASNHSDDDPCLSSPGEFAQDDTSSSASDTWNAPHGEPEFGQSLSDGEDEDGVTSAAISVADERDAMPGLNQDRPAEQATFASDPPDDSADEDVEGDVAPADKRGSAGGCSPAVSHSTIERRSRSPPNDSAPSSPHTPHCSPAAWPDLPEPTPDVCVLPDSDPGFERSSDADVVPTVVETPSAAPCAPPPHCEPSSPGCASNTGAVSHERLPDLPEPTPGVCVLPDSGTGFEHSSNAVVVPAAVETPSAAPCTPPLHCEPSPPGCASNTGAVSDDRCSPGVPPVAVSSTGASSAVSVIGAEFPETLDPPTGRGDGAPRPDAACSPENIRRGDAAFGPADSGAGNSHRASAIAADFTMDGGGRLGDRPALVDASIDRAQSVDRLDEEPPLDGPCDAVELGMSPSSTQVAPSRSGTWNDPSVSPTRIAALEQYRVDRRRRLRLEPASGALSDDSLTDPSPSVAPSPSAPATSIGPERPLPATTPHRAPRRRVVLIRKRAPAPACRETQGPSDRDQLGTGPAPSRLDRGEPRDERRQSDVEGEPVEPDGREHPVVDKRDAETDAAPITCCYAARCPACPAPIVTENSSVQAVPTVSDASADPVPGPAAYSIELQTDPPPVRIDSNTQVEARVTAHKSVQTDSSGGELTKPAVVTTRIKPCSTTTSTSMDFADLDLTVDTFMQSLSRTRNRPAPSVIVNDDALRDDVSRSVFALDGSGVPNQRMGPRSLIPLNIGGQRFEVLRSTLMRYPDSLLAKIGRSASPLYIDRSPTYFPLIVDLFRTGKPIGLPASAAVDLEALRQEARFYNVEQQMFPNGIPSVKPAANEKTHTDNAPDPAAGSPAQFELHERCLLTPGMSVTFSTRSNEVLVLDTIAGKGRLLFDSEMSARPESNVTGAVVFDSDAHISTGPGDTIPIGNVYPASGKYTFHMSQPRQLEGCPGDMDVVCVFCGHSQRRQQDPGRLSLCATCHARLPDPQQPLAQPQHGGQSEQLTVCIRIICTFDASSRCQATMVSMQRTKPTVKGLIRFVFTNTTWMVHLGPVSSRLI</sequence>
<accession>A0A3P3YA69</accession>
<keyword evidence="3" id="KW-0496">Mitochondrion</keyword>
<dbReference type="Proteomes" id="UP000290189">
    <property type="component" value="Unassembled WGS sequence"/>
</dbReference>
<dbReference type="CDD" id="cd18316">
    <property type="entry name" value="BTB_POZ_KCTD-like"/>
    <property type="match status" value="1"/>
</dbReference>
<feature type="compositionally biased region" description="Polar residues" evidence="1">
    <location>
        <begin position="919"/>
        <end position="939"/>
    </location>
</feature>
<evidence type="ECO:0000259" key="2">
    <source>
        <dbReference type="Pfam" id="PF02214"/>
    </source>
</evidence>
<feature type="compositionally biased region" description="Low complexity" evidence="1">
    <location>
        <begin position="225"/>
        <end position="234"/>
    </location>
</feature>
<organism evidence="3 4">
    <name type="scientific">Plasmodiophora brassicae</name>
    <name type="common">Clubroot disease agent</name>
    <dbReference type="NCBI Taxonomy" id="37360"/>
    <lineage>
        <taxon>Eukaryota</taxon>
        <taxon>Sar</taxon>
        <taxon>Rhizaria</taxon>
        <taxon>Endomyxa</taxon>
        <taxon>Phytomyxea</taxon>
        <taxon>Plasmodiophorida</taxon>
        <taxon>Plasmodiophoridae</taxon>
        <taxon>Plasmodiophora</taxon>
    </lineage>
</organism>
<dbReference type="InterPro" id="IPR003131">
    <property type="entry name" value="T1-type_BTB"/>
</dbReference>
<feature type="region of interest" description="Disordered" evidence="1">
    <location>
        <begin position="317"/>
        <end position="336"/>
    </location>
</feature>
<feature type="compositionally biased region" description="Basic and acidic residues" evidence="1">
    <location>
        <begin position="1062"/>
        <end position="1072"/>
    </location>
</feature>
<feature type="region of interest" description="Disordered" evidence="1">
    <location>
        <begin position="1"/>
        <end position="50"/>
    </location>
</feature>